<dbReference type="Proteomes" id="UP000235392">
    <property type="component" value="Unassembled WGS sequence"/>
</dbReference>
<sequence>MTSKSNLKNASTTRGTPEGHAHAYPHAQKKTACSRCTPLWKGAQRLHALPRRLHAICTPSIDVQPCQTGVQSLHACLEGVQSLHALWTGVQALHACRLTNPPPSSTTQIRKQMTGHARQTLTRPNHQGQFQQNWPGLAHHQLRGSRKPFKSRGLREPTGVQSLHACPKGVQALHALQTGVQALHACLAGSHAICTPIEGACRYQAPKILLSQPKHIQHGLEELGMQGCKSSNTPLTPNLKLKEATNEDHALLKKENINYCNSSWGDDPETRTSQSGYLCYLFGTLVSLNSSCQHSVTYLSTEAELNPLVDSFHNGTWLKALLANIWNLQLDAATHFINDKDLNERLMMDNEEFKEKFSNTHFINNKGLDDKLKPFGPNSKT</sequence>
<accession>A0A2N5UL83</accession>
<name>A0A2N5UL83_9BASI</name>
<dbReference type="AlphaFoldDB" id="A0A2N5UL83"/>
<feature type="compositionally biased region" description="Polar residues" evidence="1">
    <location>
        <begin position="1"/>
        <end position="15"/>
    </location>
</feature>
<comment type="caution">
    <text evidence="2">The sequence shown here is derived from an EMBL/GenBank/DDBJ whole genome shotgun (WGS) entry which is preliminary data.</text>
</comment>
<evidence type="ECO:0000256" key="1">
    <source>
        <dbReference type="SAM" id="MobiDB-lite"/>
    </source>
</evidence>
<reference evidence="2 3" key="1">
    <citation type="submission" date="2017-11" db="EMBL/GenBank/DDBJ databases">
        <title>De novo assembly and phasing of dikaryotic genomes from two isolates of Puccinia coronata f. sp. avenae, the causal agent of oat crown rust.</title>
        <authorList>
            <person name="Miller M.E."/>
            <person name="Zhang Y."/>
            <person name="Omidvar V."/>
            <person name="Sperschneider J."/>
            <person name="Schwessinger B."/>
            <person name="Raley C."/>
            <person name="Palmer J.M."/>
            <person name="Garnica D."/>
            <person name="Upadhyaya N."/>
            <person name="Rathjen J."/>
            <person name="Taylor J.M."/>
            <person name="Park R.F."/>
            <person name="Dodds P.N."/>
            <person name="Hirsch C.D."/>
            <person name="Kianian S.F."/>
            <person name="Figueroa M."/>
        </authorList>
    </citation>
    <scope>NUCLEOTIDE SEQUENCE [LARGE SCALE GENOMIC DNA]</scope>
    <source>
        <strain evidence="2">12SD80</strain>
    </source>
</reference>
<evidence type="ECO:0000313" key="3">
    <source>
        <dbReference type="Proteomes" id="UP000235392"/>
    </source>
</evidence>
<protein>
    <recommendedName>
        <fullName evidence="4">Reverse transcriptase Ty1/copia-type domain-containing protein</fullName>
    </recommendedName>
</protein>
<gene>
    <name evidence="2" type="ORF">PCASD_13754</name>
</gene>
<evidence type="ECO:0000313" key="2">
    <source>
        <dbReference type="EMBL" id="PLW38518.1"/>
    </source>
</evidence>
<dbReference type="EMBL" id="PGCI01000127">
    <property type="protein sequence ID" value="PLW38518.1"/>
    <property type="molecule type" value="Genomic_DNA"/>
</dbReference>
<organism evidence="2 3">
    <name type="scientific">Puccinia coronata f. sp. avenae</name>
    <dbReference type="NCBI Taxonomy" id="200324"/>
    <lineage>
        <taxon>Eukaryota</taxon>
        <taxon>Fungi</taxon>
        <taxon>Dikarya</taxon>
        <taxon>Basidiomycota</taxon>
        <taxon>Pucciniomycotina</taxon>
        <taxon>Pucciniomycetes</taxon>
        <taxon>Pucciniales</taxon>
        <taxon>Pucciniaceae</taxon>
        <taxon>Puccinia</taxon>
    </lineage>
</organism>
<evidence type="ECO:0008006" key="4">
    <source>
        <dbReference type="Google" id="ProtNLM"/>
    </source>
</evidence>
<feature type="region of interest" description="Disordered" evidence="1">
    <location>
        <begin position="1"/>
        <end position="27"/>
    </location>
</feature>
<proteinExistence type="predicted"/>